<reference evidence="1 2" key="1">
    <citation type="journal article" date="2019" name="Sci. Rep.">
        <title>Orb-weaving spider Araneus ventricosus genome elucidates the spidroin gene catalogue.</title>
        <authorList>
            <person name="Kono N."/>
            <person name="Nakamura H."/>
            <person name="Ohtoshi R."/>
            <person name="Moran D.A.P."/>
            <person name="Shinohara A."/>
            <person name="Yoshida Y."/>
            <person name="Fujiwara M."/>
            <person name="Mori M."/>
            <person name="Tomita M."/>
            <person name="Arakawa K."/>
        </authorList>
    </citation>
    <scope>NUCLEOTIDE SEQUENCE [LARGE SCALE GENOMIC DNA]</scope>
</reference>
<protein>
    <recommendedName>
        <fullName evidence="3">Reverse transcriptase Ty1/copia-type domain-containing protein</fullName>
    </recommendedName>
</protein>
<dbReference type="OrthoDB" id="8028898at2759"/>
<name>A0A4Y2D249_ARAVE</name>
<proteinExistence type="predicted"/>
<evidence type="ECO:0000313" key="2">
    <source>
        <dbReference type="Proteomes" id="UP000499080"/>
    </source>
</evidence>
<comment type="caution">
    <text evidence="1">The sequence shown here is derived from an EMBL/GenBank/DDBJ whole genome shotgun (WGS) entry which is preliminary data.</text>
</comment>
<dbReference type="AlphaFoldDB" id="A0A4Y2D249"/>
<organism evidence="1 2">
    <name type="scientific">Araneus ventricosus</name>
    <name type="common">Orbweaver spider</name>
    <name type="synonym">Epeira ventricosa</name>
    <dbReference type="NCBI Taxonomy" id="182803"/>
    <lineage>
        <taxon>Eukaryota</taxon>
        <taxon>Metazoa</taxon>
        <taxon>Ecdysozoa</taxon>
        <taxon>Arthropoda</taxon>
        <taxon>Chelicerata</taxon>
        <taxon>Arachnida</taxon>
        <taxon>Araneae</taxon>
        <taxon>Araneomorphae</taxon>
        <taxon>Entelegynae</taxon>
        <taxon>Araneoidea</taxon>
        <taxon>Araneidae</taxon>
        <taxon>Araneus</taxon>
    </lineage>
</organism>
<accession>A0A4Y2D249</accession>
<evidence type="ECO:0008006" key="3">
    <source>
        <dbReference type="Google" id="ProtNLM"/>
    </source>
</evidence>
<gene>
    <name evidence="1" type="ORF">AVEN_258791_1</name>
</gene>
<dbReference type="EMBL" id="BGPR01000281">
    <property type="protein sequence ID" value="GBM10196.1"/>
    <property type="molecule type" value="Genomic_DNA"/>
</dbReference>
<evidence type="ECO:0000313" key="1">
    <source>
        <dbReference type="EMBL" id="GBM10196.1"/>
    </source>
</evidence>
<sequence length="89" mass="10021">MKDLGTASYCLGIKIERDKKNGSISLNQTQYVERVLRKYNMHESHPVTAPLDTNKSITKSVANMEDLMQIPFQAAVGSLLYAARHRIRG</sequence>
<dbReference type="Proteomes" id="UP000499080">
    <property type="component" value="Unassembled WGS sequence"/>
</dbReference>
<keyword evidence="2" id="KW-1185">Reference proteome</keyword>